<evidence type="ECO:0000256" key="5">
    <source>
        <dbReference type="PIRSR" id="PIRSR601019-1"/>
    </source>
</evidence>
<keyword evidence="4" id="KW-0807">Transducer</keyword>
<evidence type="ECO:0000256" key="7">
    <source>
        <dbReference type="SAM" id="MobiDB-lite"/>
    </source>
</evidence>
<dbReference type="Proteomes" id="UP000308652">
    <property type="component" value="Unassembled WGS sequence"/>
</dbReference>
<evidence type="ECO:0000256" key="2">
    <source>
        <dbReference type="ARBA" id="ARBA00022741"/>
    </source>
</evidence>
<keyword evidence="3 5" id="KW-0342">GTP-binding</keyword>
<accession>A0A5C3LQ20</accession>
<dbReference type="GO" id="GO:0046872">
    <property type="term" value="F:metal ion binding"/>
    <property type="evidence" value="ECO:0007669"/>
    <property type="project" value="UniProtKB-KW"/>
</dbReference>
<name>A0A5C3LQ20_9AGAR</name>
<dbReference type="AlphaFoldDB" id="A0A5C3LQ20"/>
<feature type="compositionally biased region" description="Basic and acidic residues" evidence="7">
    <location>
        <begin position="12"/>
        <end position="29"/>
    </location>
</feature>
<feature type="region of interest" description="Disordered" evidence="7">
    <location>
        <begin position="1"/>
        <end position="29"/>
    </location>
</feature>
<dbReference type="PANTHER" id="PTHR10218">
    <property type="entry name" value="GTP-BINDING PROTEIN ALPHA SUBUNIT"/>
    <property type="match status" value="1"/>
</dbReference>
<dbReference type="PANTHER" id="PTHR10218:SF360">
    <property type="entry name" value="GUANINE NUCLEOTIDE-BINDING PROTEIN SUBUNIT ALPHA HOMOLOG"/>
    <property type="match status" value="1"/>
</dbReference>
<dbReference type="SMART" id="SM00275">
    <property type="entry name" value="G_alpha"/>
    <property type="match status" value="1"/>
</dbReference>
<dbReference type="Pfam" id="PF00503">
    <property type="entry name" value="G-alpha"/>
    <property type="match status" value="1"/>
</dbReference>
<dbReference type="GO" id="GO:0007188">
    <property type="term" value="P:adenylate cyclase-modulating G protein-coupled receptor signaling pathway"/>
    <property type="evidence" value="ECO:0007669"/>
    <property type="project" value="TreeGrafter"/>
</dbReference>
<proteinExistence type="predicted"/>
<keyword evidence="2 5" id="KW-0547">Nucleotide-binding</keyword>
<feature type="compositionally biased region" description="Basic and acidic residues" evidence="7">
    <location>
        <begin position="273"/>
        <end position="282"/>
    </location>
</feature>
<protein>
    <submittedName>
        <fullName evidence="8">G-protein alpha subunit</fullName>
    </submittedName>
</protein>
<dbReference type="PRINTS" id="PR00318">
    <property type="entry name" value="GPROTEINA"/>
</dbReference>
<feature type="region of interest" description="Disordered" evidence="7">
    <location>
        <begin position="127"/>
        <end position="182"/>
    </location>
</feature>
<dbReference type="GO" id="GO:0005834">
    <property type="term" value="C:heterotrimeric G-protein complex"/>
    <property type="evidence" value="ECO:0007669"/>
    <property type="project" value="TreeGrafter"/>
</dbReference>
<sequence length="552" mass="61615">MPPPNETPAARALRERQEAEAQRTSDKIDEQIRAERAAMKKKEKGIVRVLLLGQSESGKSTTLKNFRLKYARSAWKQERDSWRAVIQLNLLRSINTILDVLQAEMDGDPVVGLNEELRVAEEGMITTGIIDDSTGGGPRTPVSLDTPTPPSTPSTPWANTTPGSTASLSRQSESGSTQTSLVDTPLTNHHQLLKLRLGPLRHIELDLRRRLGAGAEEDYGSSTDTSIGVLGTVTITRKALVSKCSGSEFGVRRWKDALDNGRQPTGRGQVRVRSSELGHDTEPGGGVGRLGGDEATEVIASCREDMKTLWMDVAVRGVLKKRKMRLEDSAGFFLNDIDRIATRTYEPSDDDVVRARLRTLGVQEYRIPFEQSMGQSQLFPGSIGDFGKEWILYDVGGSRTIRHAWVPYFDNVNAIIFLAPISCFDERLLEDSRVNRLEDSFLLWRTVCSSKLLSKTPLILFLNKCDLLKRKLRSGVLVKNYLPSFANRPNDAPTVVKYLKEKFRDISKQYSPEPRVTYYYATSVTDTKATATTLQTVRDSILREHLKSADFV</sequence>
<dbReference type="GO" id="GO:0031683">
    <property type="term" value="F:G-protein beta/gamma-subunit complex binding"/>
    <property type="evidence" value="ECO:0007669"/>
    <property type="project" value="InterPro"/>
</dbReference>
<dbReference type="PROSITE" id="PS51882">
    <property type="entry name" value="G_ALPHA"/>
    <property type="match status" value="1"/>
</dbReference>
<dbReference type="Gene3D" id="3.40.50.300">
    <property type="entry name" value="P-loop containing nucleotide triphosphate hydrolases"/>
    <property type="match status" value="2"/>
</dbReference>
<gene>
    <name evidence="8" type="ORF">BDQ12DRAFT_726448</name>
</gene>
<evidence type="ECO:0000313" key="8">
    <source>
        <dbReference type="EMBL" id="TFK34970.1"/>
    </source>
</evidence>
<dbReference type="InterPro" id="IPR027417">
    <property type="entry name" value="P-loop_NTPase"/>
</dbReference>
<evidence type="ECO:0000256" key="4">
    <source>
        <dbReference type="ARBA" id="ARBA00023224"/>
    </source>
</evidence>
<dbReference type="GO" id="GO:0003924">
    <property type="term" value="F:GTPase activity"/>
    <property type="evidence" value="ECO:0007669"/>
    <property type="project" value="InterPro"/>
</dbReference>
<feature type="region of interest" description="Disordered" evidence="7">
    <location>
        <begin position="260"/>
        <end position="292"/>
    </location>
</feature>
<feature type="binding site" evidence="5">
    <location>
        <begin position="328"/>
        <end position="329"/>
    </location>
    <ligand>
        <name>GTP</name>
        <dbReference type="ChEBI" id="CHEBI:37565"/>
    </ligand>
</feature>
<dbReference type="EMBL" id="ML213626">
    <property type="protein sequence ID" value="TFK34970.1"/>
    <property type="molecule type" value="Genomic_DNA"/>
</dbReference>
<dbReference type="GO" id="GO:0001664">
    <property type="term" value="F:G protein-coupled receptor binding"/>
    <property type="evidence" value="ECO:0007669"/>
    <property type="project" value="TreeGrafter"/>
</dbReference>
<dbReference type="GO" id="GO:0005525">
    <property type="term" value="F:GTP binding"/>
    <property type="evidence" value="ECO:0007669"/>
    <property type="project" value="UniProtKB-KW"/>
</dbReference>
<dbReference type="SUPFAM" id="SSF52540">
    <property type="entry name" value="P-loop containing nucleoside triphosphate hydrolases"/>
    <property type="match status" value="1"/>
</dbReference>
<organism evidence="8 9">
    <name type="scientific">Crucibulum laeve</name>
    <dbReference type="NCBI Taxonomy" id="68775"/>
    <lineage>
        <taxon>Eukaryota</taxon>
        <taxon>Fungi</taxon>
        <taxon>Dikarya</taxon>
        <taxon>Basidiomycota</taxon>
        <taxon>Agaricomycotina</taxon>
        <taxon>Agaricomycetes</taxon>
        <taxon>Agaricomycetidae</taxon>
        <taxon>Agaricales</taxon>
        <taxon>Agaricineae</taxon>
        <taxon>Nidulariaceae</taxon>
        <taxon>Crucibulum</taxon>
    </lineage>
</organism>
<evidence type="ECO:0000256" key="3">
    <source>
        <dbReference type="ARBA" id="ARBA00023134"/>
    </source>
</evidence>
<dbReference type="SUPFAM" id="SSF47895">
    <property type="entry name" value="Transducin (alpha subunit), insertion domain"/>
    <property type="match status" value="1"/>
</dbReference>
<keyword evidence="9" id="KW-1185">Reference proteome</keyword>
<keyword evidence="6" id="KW-0460">Magnesium</keyword>
<dbReference type="InterPro" id="IPR011025">
    <property type="entry name" value="GproteinA_insert"/>
</dbReference>
<dbReference type="OrthoDB" id="5817230at2759"/>
<evidence type="ECO:0000256" key="6">
    <source>
        <dbReference type="PIRSR" id="PIRSR601019-2"/>
    </source>
</evidence>
<feature type="binding site" evidence="5">
    <location>
        <begin position="463"/>
        <end position="466"/>
    </location>
    <ligand>
        <name>GTP</name>
        <dbReference type="ChEBI" id="CHEBI:37565"/>
    </ligand>
</feature>
<dbReference type="FunFam" id="3.40.50.300:FF:000692">
    <property type="entry name" value="Guanine nucleotide-binding protein subunit alpha"/>
    <property type="match status" value="1"/>
</dbReference>
<dbReference type="STRING" id="68775.A0A5C3LQ20"/>
<feature type="compositionally biased region" description="Polar residues" evidence="7">
    <location>
        <begin position="163"/>
        <end position="182"/>
    </location>
</feature>
<reference evidence="8 9" key="1">
    <citation type="journal article" date="2019" name="Nat. Ecol. Evol.">
        <title>Megaphylogeny resolves global patterns of mushroom evolution.</title>
        <authorList>
            <person name="Varga T."/>
            <person name="Krizsan K."/>
            <person name="Foldi C."/>
            <person name="Dima B."/>
            <person name="Sanchez-Garcia M."/>
            <person name="Sanchez-Ramirez S."/>
            <person name="Szollosi G.J."/>
            <person name="Szarkandi J.G."/>
            <person name="Papp V."/>
            <person name="Albert L."/>
            <person name="Andreopoulos W."/>
            <person name="Angelini C."/>
            <person name="Antonin V."/>
            <person name="Barry K.W."/>
            <person name="Bougher N.L."/>
            <person name="Buchanan P."/>
            <person name="Buyck B."/>
            <person name="Bense V."/>
            <person name="Catcheside P."/>
            <person name="Chovatia M."/>
            <person name="Cooper J."/>
            <person name="Damon W."/>
            <person name="Desjardin D."/>
            <person name="Finy P."/>
            <person name="Geml J."/>
            <person name="Haridas S."/>
            <person name="Hughes K."/>
            <person name="Justo A."/>
            <person name="Karasinski D."/>
            <person name="Kautmanova I."/>
            <person name="Kiss B."/>
            <person name="Kocsube S."/>
            <person name="Kotiranta H."/>
            <person name="LaButti K.M."/>
            <person name="Lechner B.E."/>
            <person name="Liimatainen K."/>
            <person name="Lipzen A."/>
            <person name="Lukacs Z."/>
            <person name="Mihaltcheva S."/>
            <person name="Morgado L.N."/>
            <person name="Niskanen T."/>
            <person name="Noordeloos M.E."/>
            <person name="Ohm R.A."/>
            <person name="Ortiz-Santana B."/>
            <person name="Ovrebo C."/>
            <person name="Racz N."/>
            <person name="Riley R."/>
            <person name="Savchenko A."/>
            <person name="Shiryaev A."/>
            <person name="Soop K."/>
            <person name="Spirin V."/>
            <person name="Szebenyi C."/>
            <person name="Tomsovsky M."/>
            <person name="Tulloss R.E."/>
            <person name="Uehling J."/>
            <person name="Grigoriev I.V."/>
            <person name="Vagvolgyi C."/>
            <person name="Papp T."/>
            <person name="Martin F.M."/>
            <person name="Miettinen O."/>
            <person name="Hibbett D.S."/>
            <person name="Nagy L.G."/>
        </authorList>
    </citation>
    <scope>NUCLEOTIDE SEQUENCE [LARGE SCALE GENOMIC DNA]</scope>
    <source>
        <strain evidence="8 9">CBS 166.37</strain>
    </source>
</reference>
<dbReference type="InterPro" id="IPR001019">
    <property type="entry name" value="Gprotein_alpha_su"/>
</dbReference>
<dbReference type="GO" id="GO:0005737">
    <property type="term" value="C:cytoplasm"/>
    <property type="evidence" value="ECO:0007669"/>
    <property type="project" value="TreeGrafter"/>
</dbReference>
<evidence type="ECO:0000313" key="9">
    <source>
        <dbReference type="Proteomes" id="UP000308652"/>
    </source>
</evidence>
<keyword evidence="1 6" id="KW-0479">Metal-binding</keyword>
<evidence type="ECO:0000256" key="1">
    <source>
        <dbReference type="ARBA" id="ARBA00022723"/>
    </source>
</evidence>
<feature type="binding site" evidence="6">
    <location>
        <position position="359"/>
    </location>
    <ligand>
        <name>Mg(2+)</name>
        <dbReference type="ChEBI" id="CHEBI:18420"/>
    </ligand>
</feature>